<reference evidence="1 2" key="1">
    <citation type="submission" date="2020-08" db="EMBL/GenBank/DDBJ databases">
        <title>Genomic Encyclopedia of Type Strains, Phase IV (KMG-IV): sequencing the most valuable type-strain genomes for metagenomic binning, comparative biology and taxonomic classification.</title>
        <authorList>
            <person name="Goeker M."/>
        </authorList>
    </citation>
    <scope>NUCLEOTIDE SEQUENCE [LARGE SCALE GENOMIC DNA]</scope>
    <source>
        <strain evidence="1 2">DSM 102255</strain>
    </source>
</reference>
<dbReference type="AlphaFoldDB" id="A0A841J4G1"/>
<sequence>MTIKISAILGSTAHNIDQISAVVRKPVASLGDMPFWANQRQLPIILRTHRFAIKMLDLEPQSIGCGGGLKQCRVAVRVQRQQAEPCTK</sequence>
<keyword evidence="2" id="KW-1185">Reference proteome</keyword>
<organism evidence="1 2">
    <name type="scientific">Sphingobium subterraneum</name>
    <dbReference type="NCBI Taxonomy" id="627688"/>
    <lineage>
        <taxon>Bacteria</taxon>
        <taxon>Pseudomonadati</taxon>
        <taxon>Pseudomonadota</taxon>
        <taxon>Alphaproteobacteria</taxon>
        <taxon>Sphingomonadales</taxon>
        <taxon>Sphingomonadaceae</taxon>
        <taxon>Sphingobium</taxon>
    </lineage>
</organism>
<name>A0A841J4G1_9SPHN</name>
<accession>A0A841J4G1</accession>
<evidence type="ECO:0000313" key="2">
    <source>
        <dbReference type="Proteomes" id="UP000552700"/>
    </source>
</evidence>
<dbReference type="Proteomes" id="UP000552700">
    <property type="component" value="Unassembled WGS sequence"/>
</dbReference>
<evidence type="ECO:0000313" key="1">
    <source>
        <dbReference type="EMBL" id="MBB6125222.1"/>
    </source>
</evidence>
<gene>
    <name evidence="1" type="ORF">FHS92_002983</name>
</gene>
<protein>
    <submittedName>
        <fullName evidence="1">Uncharacterized protein</fullName>
    </submittedName>
</protein>
<dbReference type="EMBL" id="JACIJP010000006">
    <property type="protein sequence ID" value="MBB6125222.1"/>
    <property type="molecule type" value="Genomic_DNA"/>
</dbReference>
<comment type="caution">
    <text evidence="1">The sequence shown here is derived from an EMBL/GenBank/DDBJ whole genome shotgun (WGS) entry which is preliminary data.</text>
</comment>
<proteinExistence type="predicted"/>